<evidence type="ECO:0000256" key="3">
    <source>
        <dbReference type="SAM" id="MobiDB-lite"/>
    </source>
</evidence>
<feature type="compositionally biased region" description="Basic and acidic residues" evidence="3">
    <location>
        <begin position="891"/>
        <end position="902"/>
    </location>
</feature>
<dbReference type="Ensembl" id="ENSSMAT00000034766.2">
    <property type="protein sequence ID" value="ENSSMAP00000034326.2"/>
    <property type="gene ID" value="ENSSMAG00000020998.2"/>
</dbReference>
<protein>
    <submittedName>
        <fullName evidence="4">Axonemal dynein light chain domain containing 1</fullName>
    </submittedName>
</protein>
<dbReference type="GeneTree" id="ENSGT00390000005554"/>
<accession>A0A8D3BHI3</accession>
<reference evidence="4" key="2">
    <citation type="submission" date="2025-08" db="UniProtKB">
        <authorList>
            <consortium name="Ensembl"/>
        </authorList>
    </citation>
    <scope>IDENTIFICATION</scope>
</reference>
<feature type="region of interest" description="Disordered" evidence="3">
    <location>
        <begin position="867"/>
        <end position="902"/>
    </location>
</feature>
<dbReference type="PANTHER" id="PTHR23052:SF1">
    <property type="entry name" value="AXONEMAL DYNEIN LIGHT CHAIN DOMAIN-CONTAINING PROTEIN 1"/>
    <property type="match status" value="1"/>
</dbReference>
<evidence type="ECO:0000313" key="4">
    <source>
        <dbReference type="Ensembl" id="ENSSMAP00000034326.2"/>
    </source>
</evidence>
<sequence>DLQFYSFSVAGLNFEVPAERRNTQLPPFDNHMIPDELLASLTSTFSSHQRPDAVWHHPLGRKKYKHFLEQPTSLNGAGSDISFLCDAMVNQRKITPLPPLTDRNGIVDTQSLSISESLIPEEYRIVKNNGLRGLEIYEDAFTVKLQDDKHTLRLFPSLRPSGRLEVIQLLRMMDDMLEKAGVDHQSEELTQLSQIEGLLELVQVEQNIYNVVFHEVIRQVSVGCAERGQLLAKLRQRYQSLLERIPRRLKALHTEAVAQRALDRRLTDEIRHIRTSIQVRQPGHGAYRICRCDSNCLFLSVCVIVVVQGYHELYELQRGRLEAQLLQMTEERDCWSQLTFCFALKVNLIVCLNSIHSVMFLIQLHHLWHQSNLSNLPSLATSDPCHLCHAVTCLLCFTSVVLLFHLIRLMCFHKRPLICVMCVEILQRLNINECENSKYLSFFSRLPLWSAPLQMLARQCERYQGEELFCRQQTLVELGRVQERWLNMSLQLFRRHSSPEGEPPANEPVLRELVKLLPELLKQLDTQATGETGVHGKIASLLGFMESWVAKLDAVICQPETMPVSDWLKLEQALCNWQSLAEEALQNVSTAQTEEGKGNKRDKDDLETEKLLNKVKGFIISLSTFTDGENQRLIEEVSSIHMTQTRWMLDLLLLMVPDHSEDQDSHQEHQYIKHVSPQALDERANIVAEKLDDFSRYITRYQKFNVCTCVYVLYFSQRECVDWVETCKILLSAVKAGAVLIELNKCVCFFILKETHYLIKKSFVVFVLQGELTVCETLVVKLIGYDGNITQRKLGENRVHLSGTDELVVRPATDEAQGAFSDLTTVGLLQQELHDSELRVQSAEQRALKAQEALQAALEKIQDLERQLLGRPSLEPKSIEAPPQKTAPDAKPTDTTKRTRKH</sequence>
<evidence type="ECO:0000256" key="1">
    <source>
        <dbReference type="ARBA" id="ARBA00023054"/>
    </source>
</evidence>
<reference evidence="4" key="1">
    <citation type="submission" date="2023-05" db="EMBL/GenBank/DDBJ databases">
        <title>High-quality long-read genome of Scophthalmus maximus.</title>
        <authorList>
            <person name="Lien S."/>
            <person name="Martinez P."/>
        </authorList>
    </citation>
    <scope>NUCLEOTIDE SEQUENCE [LARGE SCALE GENOMIC DNA]</scope>
</reference>
<proteinExistence type="predicted"/>
<dbReference type="InterPro" id="IPR052845">
    <property type="entry name" value="Axonemal_dynein_LC_domain"/>
</dbReference>
<evidence type="ECO:0000256" key="2">
    <source>
        <dbReference type="SAM" id="Coils"/>
    </source>
</evidence>
<dbReference type="Pfam" id="PF10211">
    <property type="entry name" value="Ax_dynein_light"/>
    <property type="match status" value="1"/>
</dbReference>
<dbReference type="Proteomes" id="UP000694558">
    <property type="component" value="Chromosome 12"/>
</dbReference>
<evidence type="ECO:0000313" key="5">
    <source>
        <dbReference type="Proteomes" id="UP000694558"/>
    </source>
</evidence>
<feature type="coiled-coil region" evidence="2">
    <location>
        <begin position="826"/>
        <end position="867"/>
    </location>
</feature>
<keyword evidence="1 2" id="KW-0175">Coiled coil</keyword>
<dbReference type="PANTHER" id="PTHR23052">
    <property type="entry name" value="AXONEMAL DYNEIN LIGHT CHAIN DOMAIN-CONTAINING PROTEIN 1"/>
    <property type="match status" value="1"/>
</dbReference>
<dbReference type="AlphaFoldDB" id="A0A8D3BHI3"/>
<dbReference type="GO" id="GO:0005737">
    <property type="term" value="C:cytoplasm"/>
    <property type="evidence" value="ECO:0007669"/>
    <property type="project" value="UniProtKB-ARBA"/>
</dbReference>
<dbReference type="InterPro" id="IPR019347">
    <property type="entry name" value="Axonemal_dynein_light_chain"/>
</dbReference>
<organism evidence="4 5">
    <name type="scientific">Scophthalmus maximus</name>
    <name type="common">Turbot</name>
    <name type="synonym">Psetta maxima</name>
    <dbReference type="NCBI Taxonomy" id="52904"/>
    <lineage>
        <taxon>Eukaryota</taxon>
        <taxon>Metazoa</taxon>
        <taxon>Chordata</taxon>
        <taxon>Craniata</taxon>
        <taxon>Vertebrata</taxon>
        <taxon>Euteleostomi</taxon>
        <taxon>Actinopterygii</taxon>
        <taxon>Neopterygii</taxon>
        <taxon>Teleostei</taxon>
        <taxon>Neoteleostei</taxon>
        <taxon>Acanthomorphata</taxon>
        <taxon>Carangaria</taxon>
        <taxon>Pleuronectiformes</taxon>
        <taxon>Pleuronectoidei</taxon>
        <taxon>Scophthalmidae</taxon>
        <taxon>Scophthalmus</taxon>
    </lineage>
</organism>
<name>A0A8D3BHI3_SCOMX</name>